<name>A0ABX6IJC2_9ACTN</name>
<dbReference type="EMBL" id="CP045809">
    <property type="protein sequence ID" value="QHN35985.1"/>
    <property type="molecule type" value="Genomic_DNA"/>
</dbReference>
<accession>A0ABX6IJC2</accession>
<sequence>MQNKICEIGILTWKARHLRPAIGRAPGGRSHVGEARAVQTWAQITDDFHRNWPIYVAMPFVAALIGWVTKVVAIRMMFRPHTFKGIGPMGWQGIIPKRAPQMVTVLCETLTPRLVNAQEIAERIDAAELAALIDRPLRAEVARITRKVLAEYQPTLWGVLPPLAQDFLVERIQRSAPDAIVAVVDGVVDRIDDVFDLQTMATKEFLDDPITLESMFRDVGRREFAFIRRSGLVFGFFIGLVQVAVWALTHNPWVMPLFGLFTGWFTDWAALRLIFYPREPKKYFGLVTWQGLFQQHRVPVAKEYGSLIATRVLTPDRLIRSICGGGDSADVVNVVAQVLETELCKELGDLNRYVDLELRELPLFRDLDLGALRIAGLSATGLVNGLLDVLSGPTRGVAGVGLDLTQIEPMCAAFASEAVDVLPDLLLGSAERYLVQTLDIEGTMSEKMAAMTPQEFEGVLRPAFRADEKTLIAVGAALGFLVGELQVLLVEHMTR</sequence>
<dbReference type="Proteomes" id="UP001059836">
    <property type="component" value="Chromosome"/>
</dbReference>
<evidence type="ECO:0000313" key="2">
    <source>
        <dbReference type="EMBL" id="QHN35985.1"/>
    </source>
</evidence>
<gene>
    <name evidence="2" type="ORF">GII31_15020</name>
</gene>
<evidence type="ECO:0000313" key="3">
    <source>
        <dbReference type="Proteomes" id="UP001059836"/>
    </source>
</evidence>
<feature type="transmembrane region" description="Helical" evidence="1">
    <location>
        <begin position="52"/>
        <end position="74"/>
    </location>
</feature>
<keyword evidence="1" id="KW-0812">Transmembrane</keyword>
<dbReference type="PANTHER" id="PTHR35791">
    <property type="entry name" value="UPF0754 MEMBRANE PROTEIN YHEB"/>
    <property type="match status" value="1"/>
</dbReference>
<evidence type="ECO:0000256" key="1">
    <source>
        <dbReference type="SAM" id="Phobius"/>
    </source>
</evidence>
<protein>
    <submittedName>
        <fullName evidence="2">DUF445 family protein</fullName>
    </submittedName>
</protein>
<feature type="transmembrane region" description="Helical" evidence="1">
    <location>
        <begin position="231"/>
        <end position="248"/>
    </location>
</feature>
<feature type="transmembrane region" description="Helical" evidence="1">
    <location>
        <begin position="470"/>
        <end position="489"/>
    </location>
</feature>
<organism evidence="2 3">
    <name type="scientific">Gordonia pseudamarae</name>
    <dbReference type="NCBI Taxonomy" id="2831662"/>
    <lineage>
        <taxon>Bacteria</taxon>
        <taxon>Bacillati</taxon>
        <taxon>Actinomycetota</taxon>
        <taxon>Actinomycetes</taxon>
        <taxon>Mycobacteriales</taxon>
        <taxon>Gordoniaceae</taxon>
        <taxon>Gordonia</taxon>
    </lineage>
</organism>
<proteinExistence type="predicted"/>
<keyword evidence="1" id="KW-0472">Membrane</keyword>
<keyword evidence="3" id="KW-1185">Reference proteome</keyword>
<dbReference type="PANTHER" id="PTHR35791:SF1">
    <property type="entry name" value="UPF0754 MEMBRANE PROTEIN YHEB"/>
    <property type="match status" value="1"/>
</dbReference>
<feature type="transmembrane region" description="Helical" evidence="1">
    <location>
        <begin position="254"/>
        <end position="275"/>
    </location>
</feature>
<keyword evidence="1" id="KW-1133">Transmembrane helix</keyword>
<reference evidence="2" key="1">
    <citation type="journal article" date="2021" name="Nat. Microbiol.">
        <title>Cocultivation of an ultrasmall environmental parasitic bacterium with lytic ability against bacteria associated with wastewater foams.</title>
        <authorList>
            <person name="Batinovic S."/>
            <person name="Rose J.J.A."/>
            <person name="Ratcliffe J."/>
            <person name="Seviour R.J."/>
            <person name="Petrovski S."/>
        </authorList>
    </citation>
    <scope>NUCLEOTIDE SEQUENCE</scope>
    <source>
        <strain evidence="2">CON9</strain>
    </source>
</reference>